<reference evidence="1 2" key="1">
    <citation type="submission" date="2018-08" db="EMBL/GenBank/DDBJ databases">
        <title>Genome and evolution of the arbuscular mycorrhizal fungus Diversispora epigaea (formerly Glomus versiforme) and its bacterial endosymbionts.</title>
        <authorList>
            <person name="Sun X."/>
            <person name="Fei Z."/>
            <person name="Harrison M."/>
        </authorList>
    </citation>
    <scope>NUCLEOTIDE SEQUENCE [LARGE SCALE GENOMIC DNA]</scope>
    <source>
        <strain evidence="1 2">IT104</strain>
    </source>
</reference>
<protein>
    <submittedName>
        <fullName evidence="1">Uncharacterized protein</fullName>
    </submittedName>
</protein>
<proteinExistence type="predicted"/>
<dbReference type="Proteomes" id="UP000266861">
    <property type="component" value="Unassembled WGS sequence"/>
</dbReference>
<name>A0A397HCS7_9GLOM</name>
<evidence type="ECO:0000313" key="2">
    <source>
        <dbReference type="Proteomes" id="UP000266861"/>
    </source>
</evidence>
<organism evidence="1 2">
    <name type="scientific">Diversispora epigaea</name>
    <dbReference type="NCBI Taxonomy" id="1348612"/>
    <lineage>
        <taxon>Eukaryota</taxon>
        <taxon>Fungi</taxon>
        <taxon>Fungi incertae sedis</taxon>
        <taxon>Mucoromycota</taxon>
        <taxon>Glomeromycotina</taxon>
        <taxon>Glomeromycetes</taxon>
        <taxon>Diversisporales</taxon>
        <taxon>Diversisporaceae</taxon>
        <taxon>Diversispora</taxon>
    </lineage>
</organism>
<evidence type="ECO:0000313" key="1">
    <source>
        <dbReference type="EMBL" id="RHZ60882.1"/>
    </source>
</evidence>
<accession>A0A397HCS7</accession>
<gene>
    <name evidence="1" type="ORF">Glove_350g180</name>
</gene>
<dbReference type="EMBL" id="PQFF01000320">
    <property type="protein sequence ID" value="RHZ60882.1"/>
    <property type="molecule type" value="Genomic_DNA"/>
</dbReference>
<comment type="caution">
    <text evidence="1">The sequence shown here is derived from an EMBL/GenBank/DDBJ whole genome shotgun (WGS) entry which is preliminary data.</text>
</comment>
<keyword evidence="2" id="KW-1185">Reference proteome</keyword>
<sequence length="111" mass="13035">MNSSYPKFGPHLSFGRGYHKAKFSFSTLRRIKFWILPSLNENIKLLSNYFFLSFNTKRIKSANNLIGSFNFSDHDCILHALDKYSKKLLEQIQLYFPTGLIEIRLEEQLVV</sequence>
<dbReference type="AlphaFoldDB" id="A0A397HCS7"/>